<gene>
    <name evidence="6" type="ORF">GCM10023336_23190</name>
</gene>
<evidence type="ECO:0000256" key="3">
    <source>
        <dbReference type="ARBA" id="ARBA00022729"/>
    </source>
</evidence>
<comment type="subcellular location">
    <subcellularLocation>
        <location evidence="1">Periplasm</location>
    </subcellularLocation>
</comment>
<evidence type="ECO:0000256" key="4">
    <source>
        <dbReference type="SAM" id="MobiDB-lite"/>
    </source>
</evidence>
<evidence type="ECO:0000313" key="6">
    <source>
        <dbReference type="EMBL" id="GAA5053193.1"/>
    </source>
</evidence>
<organism evidence="6 7">
    <name type="scientific">Streptomyces similanensis</name>
    <dbReference type="NCBI Taxonomy" id="1274988"/>
    <lineage>
        <taxon>Bacteria</taxon>
        <taxon>Bacillati</taxon>
        <taxon>Actinomycetota</taxon>
        <taxon>Actinomycetes</taxon>
        <taxon>Kitasatosporales</taxon>
        <taxon>Streptomycetaceae</taxon>
        <taxon>Streptomyces</taxon>
    </lineage>
</organism>
<accession>A0ABP9KCS3</accession>
<evidence type="ECO:0000259" key="5">
    <source>
        <dbReference type="Pfam" id="PF09084"/>
    </source>
</evidence>
<evidence type="ECO:0000256" key="1">
    <source>
        <dbReference type="ARBA" id="ARBA00004418"/>
    </source>
</evidence>
<feature type="region of interest" description="Disordered" evidence="4">
    <location>
        <begin position="1"/>
        <end position="23"/>
    </location>
</feature>
<protein>
    <submittedName>
        <fullName evidence="6">NrtA/SsuA/CpmA family ABC transporter substrate-binding protein</fullName>
    </submittedName>
</protein>
<dbReference type="InterPro" id="IPR015168">
    <property type="entry name" value="SsuA/THI5"/>
</dbReference>
<dbReference type="Gene3D" id="3.40.190.10">
    <property type="entry name" value="Periplasmic binding protein-like II"/>
    <property type="match status" value="2"/>
</dbReference>
<feature type="domain" description="SsuA/THI5-like" evidence="5">
    <location>
        <begin position="70"/>
        <end position="270"/>
    </location>
</feature>
<dbReference type="PANTHER" id="PTHR30024">
    <property type="entry name" value="ALIPHATIC SULFONATES-BINDING PROTEIN-RELATED"/>
    <property type="match status" value="1"/>
</dbReference>
<dbReference type="Proteomes" id="UP001500124">
    <property type="component" value="Unassembled WGS sequence"/>
</dbReference>
<comment type="similarity">
    <text evidence="2">Belongs to the bacterial solute-binding protein SsuA/TauA family.</text>
</comment>
<dbReference type="SUPFAM" id="SSF53850">
    <property type="entry name" value="Periplasmic binding protein-like II"/>
    <property type="match status" value="1"/>
</dbReference>
<dbReference type="EMBL" id="BAABKC010000037">
    <property type="protein sequence ID" value="GAA5053193.1"/>
    <property type="molecule type" value="Genomic_DNA"/>
</dbReference>
<name>A0ABP9KCS3_9ACTN</name>
<sequence length="353" mass="36246">MNPVVTHQEFPVPTTPPPVSPRGTRAAAALAAVLALMTLLTACGADTGSASTSAGTTRVTIAGSDYLGGAPVYTATENGQWAANGLTPQVQSFATGRDALNAVLGGQAQYAVVGDLPAVSAVLAGRKIEIVAALSGFADWRLFTTAAASVTRFADLKGKKIGLPEGTNVQYALDGMLTAAGLKPGDVTLVNLAPNQVTAALARGDIDAGLTFPSFYDATKAALGAEYRELRYTGYTYRTLLVAAPGTAARTSTAVLRTLTTAARTAAKDPAAARKAVVAQAKGALQPGFVDAYYASYHYAVTLDEPLLKLLVAEGAWVKSTQKPAGTPDRATFLQHIDPAPLKSAAPQAVTLS</sequence>
<evidence type="ECO:0000256" key="2">
    <source>
        <dbReference type="ARBA" id="ARBA00010742"/>
    </source>
</evidence>
<evidence type="ECO:0000313" key="7">
    <source>
        <dbReference type="Proteomes" id="UP001500124"/>
    </source>
</evidence>
<keyword evidence="7" id="KW-1185">Reference proteome</keyword>
<comment type="caution">
    <text evidence="6">The sequence shown here is derived from an EMBL/GenBank/DDBJ whole genome shotgun (WGS) entry which is preliminary data.</text>
</comment>
<dbReference type="PANTHER" id="PTHR30024:SF47">
    <property type="entry name" value="TAURINE-BINDING PERIPLASMIC PROTEIN"/>
    <property type="match status" value="1"/>
</dbReference>
<reference evidence="7" key="1">
    <citation type="journal article" date="2019" name="Int. J. Syst. Evol. Microbiol.">
        <title>The Global Catalogue of Microorganisms (GCM) 10K type strain sequencing project: providing services to taxonomists for standard genome sequencing and annotation.</title>
        <authorList>
            <consortium name="The Broad Institute Genomics Platform"/>
            <consortium name="The Broad Institute Genome Sequencing Center for Infectious Disease"/>
            <person name="Wu L."/>
            <person name="Ma J."/>
        </authorList>
    </citation>
    <scope>NUCLEOTIDE SEQUENCE [LARGE SCALE GENOMIC DNA]</scope>
    <source>
        <strain evidence="7">JCM 18410</strain>
    </source>
</reference>
<dbReference type="Pfam" id="PF09084">
    <property type="entry name" value="NMT1"/>
    <property type="match status" value="1"/>
</dbReference>
<proteinExistence type="inferred from homology"/>
<keyword evidence="3" id="KW-0732">Signal</keyword>